<feature type="domain" description="Endonuclease/exonuclease/phosphatase" evidence="1">
    <location>
        <begin position="9"/>
        <end position="229"/>
    </location>
</feature>
<organism evidence="2 3">
    <name type="scientific">Dioscorea zingiberensis</name>
    <dbReference type="NCBI Taxonomy" id="325984"/>
    <lineage>
        <taxon>Eukaryota</taxon>
        <taxon>Viridiplantae</taxon>
        <taxon>Streptophyta</taxon>
        <taxon>Embryophyta</taxon>
        <taxon>Tracheophyta</taxon>
        <taxon>Spermatophyta</taxon>
        <taxon>Magnoliopsida</taxon>
        <taxon>Liliopsida</taxon>
        <taxon>Dioscoreales</taxon>
        <taxon>Dioscoreaceae</taxon>
        <taxon>Dioscorea</taxon>
    </lineage>
</organism>
<dbReference type="AlphaFoldDB" id="A0A9D5HRA8"/>
<evidence type="ECO:0000313" key="3">
    <source>
        <dbReference type="Proteomes" id="UP001085076"/>
    </source>
</evidence>
<reference evidence="2" key="2">
    <citation type="journal article" date="2022" name="Hortic Res">
        <title>The genome of Dioscorea zingiberensis sheds light on the biosynthesis, origin and evolution of the medicinally important diosgenin saponins.</title>
        <authorList>
            <person name="Li Y."/>
            <person name="Tan C."/>
            <person name="Li Z."/>
            <person name="Guo J."/>
            <person name="Li S."/>
            <person name="Chen X."/>
            <person name="Wang C."/>
            <person name="Dai X."/>
            <person name="Yang H."/>
            <person name="Song W."/>
            <person name="Hou L."/>
            <person name="Xu J."/>
            <person name="Tong Z."/>
            <person name="Xu A."/>
            <person name="Yuan X."/>
            <person name="Wang W."/>
            <person name="Yang Q."/>
            <person name="Chen L."/>
            <person name="Sun Z."/>
            <person name="Wang K."/>
            <person name="Pan B."/>
            <person name="Chen J."/>
            <person name="Bao Y."/>
            <person name="Liu F."/>
            <person name="Qi X."/>
            <person name="Gang D.R."/>
            <person name="Wen J."/>
            <person name="Li J."/>
        </authorList>
    </citation>
    <scope>NUCLEOTIDE SEQUENCE</scope>
    <source>
        <strain evidence="2">Dzin_1.0</strain>
    </source>
</reference>
<comment type="caution">
    <text evidence="2">The sequence shown here is derived from an EMBL/GenBank/DDBJ whole genome shotgun (WGS) entry which is preliminary data.</text>
</comment>
<dbReference type="PANTHER" id="PTHR33710:SF79">
    <property type="entry name" value="OS06G0205337 PROTEIN"/>
    <property type="match status" value="1"/>
</dbReference>
<evidence type="ECO:0000313" key="2">
    <source>
        <dbReference type="EMBL" id="KAJ0986430.1"/>
    </source>
</evidence>
<dbReference type="SUPFAM" id="SSF56219">
    <property type="entry name" value="DNase I-like"/>
    <property type="match status" value="1"/>
</dbReference>
<proteinExistence type="predicted"/>
<dbReference type="Proteomes" id="UP001085076">
    <property type="component" value="Miscellaneous, Linkage group lg01"/>
</dbReference>
<accession>A0A9D5HRA8</accession>
<sequence>MNALKVICWNCRGSSNVRTINRIKELMKSLQPGVVCLVETRADTARAMNLCKKFEKHWEWAIIPALGMSGGIITFWKQEIGMVTPLAINRYSVHLIISSQKPREWIISVIYNAQNIQSQRAVWRSLEVFSSLNLPWTLMGDFNAILNDEEHRGGSFDHYSPKSKLFNEFVSGNQLLDLGFSGSPFTWCNNQLGLARRWARLDRVLANDEWITHFESYYIKHLPRTASDHAPILLTAKFFTYHRRRVFRFENYWFEYENCHDHVCRAWSSVSLTSPMHTFSHCISRTRSLLSKWKIKGLNQIDKDIDKTAKENPP</sequence>
<protein>
    <recommendedName>
        <fullName evidence="1">Endonuclease/exonuclease/phosphatase domain-containing protein</fullName>
    </recommendedName>
</protein>
<dbReference type="PANTHER" id="PTHR33710">
    <property type="entry name" value="BNAC02G09200D PROTEIN"/>
    <property type="match status" value="1"/>
</dbReference>
<dbReference type="GO" id="GO:0003824">
    <property type="term" value="F:catalytic activity"/>
    <property type="evidence" value="ECO:0007669"/>
    <property type="project" value="InterPro"/>
</dbReference>
<reference evidence="2" key="1">
    <citation type="submission" date="2021-03" db="EMBL/GenBank/DDBJ databases">
        <authorList>
            <person name="Li Z."/>
            <person name="Yang C."/>
        </authorList>
    </citation>
    <scope>NUCLEOTIDE SEQUENCE</scope>
    <source>
        <strain evidence="2">Dzin_1.0</strain>
        <tissue evidence="2">Leaf</tissue>
    </source>
</reference>
<evidence type="ECO:0000259" key="1">
    <source>
        <dbReference type="Pfam" id="PF03372"/>
    </source>
</evidence>
<dbReference type="InterPro" id="IPR036691">
    <property type="entry name" value="Endo/exonu/phosph_ase_sf"/>
</dbReference>
<dbReference type="Pfam" id="PF03372">
    <property type="entry name" value="Exo_endo_phos"/>
    <property type="match status" value="1"/>
</dbReference>
<dbReference type="OrthoDB" id="785361at2759"/>
<dbReference type="InterPro" id="IPR005135">
    <property type="entry name" value="Endo/exonuclease/phosphatase"/>
</dbReference>
<name>A0A9D5HRA8_9LILI</name>
<dbReference type="EMBL" id="JAGGNH010000001">
    <property type="protein sequence ID" value="KAJ0986430.1"/>
    <property type="molecule type" value="Genomic_DNA"/>
</dbReference>
<gene>
    <name evidence="2" type="ORF">J5N97_004786</name>
</gene>
<keyword evidence="3" id="KW-1185">Reference proteome</keyword>
<dbReference type="Gene3D" id="3.60.10.10">
    <property type="entry name" value="Endonuclease/exonuclease/phosphatase"/>
    <property type="match status" value="1"/>
</dbReference>